<feature type="compositionally biased region" description="Basic and acidic residues" evidence="1">
    <location>
        <begin position="58"/>
        <end position="68"/>
    </location>
</feature>
<dbReference type="AlphaFoldDB" id="A0A6A6B2M7"/>
<keyword evidence="3" id="KW-1185">Reference proteome</keyword>
<dbReference type="EMBL" id="ML995509">
    <property type="protein sequence ID" value="KAF2136981.1"/>
    <property type="molecule type" value="Genomic_DNA"/>
</dbReference>
<feature type="compositionally biased region" description="Low complexity" evidence="1">
    <location>
        <begin position="339"/>
        <end position="353"/>
    </location>
</feature>
<dbReference type="Proteomes" id="UP000799438">
    <property type="component" value="Unassembled WGS sequence"/>
</dbReference>
<feature type="compositionally biased region" description="Low complexity" evidence="1">
    <location>
        <begin position="807"/>
        <end position="816"/>
    </location>
</feature>
<evidence type="ECO:0000313" key="3">
    <source>
        <dbReference type="Proteomes" id="UP000799438"/>
    </source>
</evidence>
<sequence length="1260" mass="137296">MPPKANSLADPSSGASSPDPLTFATSPAPGKGRATRRTSRFAQPLAPRSPNVAASDPFLDRPIHERTTPSKSLTMSTPGGRGASPWRIKVTVEAEQDDDDDCITVKRPSTRIETKTTTIPVKGLESSSPVKKGRGRPRKSDTAPPATQKRNGTPIRRRRKSVTKSPEDESDSSFNDATFPPKNRQQSRKSTAKDTQVPEPIRATLMYGPRSTEGTPVPERNYHNSNESPFGEPDPASQPASSIGRRRSTRLSRRLSDAAAETSGPVQQPQGPAADTERHNSSESGKDAEMWRAMTSNYEYESEETAEGQGEEDEDGEEQEDEENEDDEEEEEYSDDGGFEMTMPDVTVPDITVPDVVGDTTMINSENFSMVSIDSLPSRQAALSSPLARKAIANQQQQSAKGPSRQLNFATEKAKQSIDLPSAPPPEPEPNEESLVEDSALSVSYMPSSPPVRFSAPTPKTVKSPPAPPATKAASRPSPKKPTVLKLVNVVRAGLALQGVVNGNNRGTLDRRPSDDIRERAQLRRLDKVFNDFKPKTRRELQAGLRLGQQLAERARSRATTRETTRDPSPPQKESQTGNDVSGRRVAVPPAGSASDSNEQRLPTPEENDHASTAQLSSEQQVSYPKLNTESQPVQLVSPARSQISDDGMSWKANTPPSTKASSQEEGQEGNSRPINFMDYEDSVLQQQPGEDFDHYWQRRRETISKKIQDANASQVIVINSDEGSSELSEQNLQDSDIWEEEASRDSSTRASRRRQRQASPQQQQSTLASGSNASKSRHGRVAESPKDGEPINAQASKGAEELKAGSQSEPSSNSSERAKTPETVSDDADSTGIFWQKPDATASKQPEPSQLKSDKMDLSMLLGTNDIPQKSNAFNPQRMPENMVFKAPYNAGTKLTSPTRGSPLKQQVVFSSPTAASSSPYSKISHSIEASALLQDSVLDSSMAQEGDSMTSDIRQLRAEAEAYRNMKSLTPRNDHPVHQNEDVEIEDAPAMPEERIQPSPHRGNTHMTSLHLGSNRDRKPLFAAAPTAPAAPKPTTPEIHPSHVQALQALQQQQQQQQSNSGVFSRVWSTLGSSNNAATPTPTPLHPLAAPMPALPKHAPWTNTHYRALDALYQHSKASPRLFSPTNPLNASLLSAPRPTARLSSRTGQLVWSDTPLSSYRGQTMPLPGGGGGTLTLTDEMLVVAGAFLQLLTLETAGEFKAWTGRELEPARGRDEPLRVGEQIWAWAVLARLASVVHGEEVREGERRARREARGVRA</sequence>
<organism evidence="2 3">
    <name type="scientific">Aplosporella prunicola CBS 121167</name>
    <dbReference type="NCBI Taxonomy" id="1176127"/>
    <lineage>
        <taxon>Eukaryota</taxon>
        <taxon>Fungi</taxon>
        <taxon>Dikarya</taxon>
        <taxon>Ascomycota</taxon>
        <taxon>Pezizomycotina</taxon>
        <taxon>Dothideomycetes</taxon>
        <taxon>Dothideomycetes incertae sedis</taxon>
        <taxon>Botryosphaeriales</taxon>
        <taxon>Aplosporellaceae</taxon>
        <taxon>Aplosporella</taxon>
    </lineage>
</organism>
<accession>A0A6A6B2M7</accession>
<feature type="compositionally biased region" description="Basic and acidic residues" evidence="1">
    <location>
        <begin position="781"/>
        <end position="790"/>
    </location>
</feature>
<feature type="compositionally biased region" description="Low complexity" evidence="1">
    <location>
        <begin position="542"/>
        <end position="552"/>
    </location>
</feature>
<feature type="region of interest" description="Disordered" evidence="1">
    <location>
        <begin position="987"/>
        <end position="1015"/>
    </location>
</feature>
<feature type="region of interest" description="Disordered" evidence="1">
    <location>
        <begin position="1"/>
        <end position="353"/>
    </location>
</feature>
<feature type="compositionally biased region" description="Low complexity" evidence="1">
    <location>
        <begin position="455"/>
        <end position="477"/>
    </location>
</feature>
<feature type="region of interest" description="Disordered" evidence="1">
    <location>
        <begin position="390"/>
        <end position="483"/>
    </location>
</feature>
<protein>
    <submittedName>
        <fullName evidence="2">Uncharacterized protein</fullName>
    </submittedName>
</protein>
<gene>
    <name evidence="2" type="ORF">K452DRAFT_322115</name>
</gene>
<name>A0A6A6B2M7_9PEZI</name>
<feature type="compositionally biased region" description="Polar residues" evidence="1">
    <location>
        <begin position="393"/>
        <end position="409"/>
    </location>
</feature>
<evidence type="ECO:0000256" key="1">
    <source>
        <dbReference type="SAM" id="MobiDB-lite"/>
    </source>
</evidence>
<feature type="compositionally biased region" description="Basic and acidic residues" evidence="1">
    <location>
        <begin position="275"/>
        <end position="290"/>
    </location>
</feature>
<dbReference type="GeneID" id="54301966"/>
<feature type="compositionally biased region" description="Polar residues" evidence="1">
    <location>
        <begin position="611"/>
        <end position="645"/>
    </location>
</feature>
<dbReference type="OrthoDB" id="3946221at2759"/>
<reference evidence="2" key="1">
    <citation type="journal article" date="2020" name="Stud. Mycol.">
        <title>101 Dothideomycetes genomes: a test case for predicting lifestyles and emergence of pathogens.</title>
        <authorList>
            <person name="Haridas S."/>
            <person name="Albert R."/>
            <person name="Binder M."/>
            <person name="Bloem J."/>
            <person name="Labutti K."/>
            <person name="Salamov A."/>
            <person name="Andreopoulos B."/>
            <person name="Baker S."/>
            <person name="Barry K."/>
            <person name="Bills G."/>
            <person name="Bluhm B."/>
            <person name="Cannon C."/>
            <person name="Castanera R."/>
            <person name="Culley D."/>
            <person name="Daum C."/>
            <person name="Ezra D."/>
            <person name="Gonzalez J."/>
            <person name="Henrissat B."/>
            <person name="Kuo A."/>
            <person name="Liang C."/>
            <person name="Lipzen A."/>
            <person name="Lutzoni F."/>
            <person name="Magnuson J."/>
            <person name="Mondo S."/>
            <person name="Nolan M."/>
            <person name="Ohm R."/>
            <person name="Pangilinan J."/>
            <person name="Park H.-J."/>
            <person name="Ramirez L."/>
            <person name="Alfaro M."/>
            <person name="Sun H."/>
            <person name="Tritt A."/>
            <person name="Yoshinaga Y."/>
            <person name="Zwiers L.-H."/>
            <person name="Turgeon B."/>
            <person name="Goodwin S."/>
            <person name="Spatafora J."/>
            <person name="Crous P."/>
            <person name="Grigoriev I."/>
        </authorList>
    </citation>
    <scope>NUCLEOTIDE SEQUENCE</scope>
    <source>
        <strain evidence="2">CBS 121167</strain>
    </source>
</reference>
<dbReference type="RefSeq" id="XP_033392699.1">
    <property type="nucleotide sequence ID" value="XM_033544470.1"/>
</dbReference>
<feature type="compositionally biased region" description="Polar residues" evidence="1">
    <location>
        <begin position="711"/>
        <end position="735"/>
    </location>
</feature>
<feature type="compositionally biased region" description="Polar residues" evidence="1">
    <location>
        <begin position="652"/>
        <end position="674"/>
    </location>
</feature>
<feature type="compositionally biased region" description="Basic and acidic residues" evidence="1">
    <location>
        <begin position="692"/>
        <end position="709"/>
    </location>
</feature>
<feature type="region of interest" description="Disordered" evidence="1">
    <location>
        <begin position="540"/>
        <end position="853"/>
    </location>
</feature>
<feature type="compositionally biased region" description="Low complexity" evidence="1">
    <location>
        <begin position="7"/>
        <end position="21"/>
    </location>
</feature>
<evidence type="ECO:0000313" key="2">
    <source>
        <dbReference type="EMBL" id="KAF2136981.1"/>
    </source>
</evidence>
<feature type="compositionally biased region" description="Basic and acidic residues" evidence="1">
    <location>
        <begin position="553"/>
        <end position="566"/>
    </location>
</feature>
<feature type="compositionally biased region" description="Polar residues" evidence="1">
    <location>
        <begin position="115"/>
        <end position="129"/>
    </location>
</feature>
<feature type="compositionally biased region" description="Basic residues" evidence="1">
    <location>
        <begin position="244"/>
        <end position="253"/>
    </location>
</feature>
<feature type="compositionally biased region" description="Polar residues" evidence="1">
    <location>
        <begin position="843"/>
        <end position="852"/>
    </location>
</feature>
<feature type="compositionally biased region" description="Acidic residues" evidence="1">
    <location>
        <begin position="300"/>
        <end position="338"/>
    </location>
</feature>
<proteinExistence type="predicted"/>